<dbReference type="AlphaFoldDB" id="A0AAE0L679"/>
<comment type="subcellular location">
    <subcellularLocation>
        <location evidence="1">Nucleus</location>
    </subcellularLocation>
</comment>
<dbReference type="GO" id="GO:0003712">
    <property type="term" value="F:transcription coregulator activity"/>
    <property type="evidence" value="ECO:0007669"/>
    <property type="project" value="InterPro"/>
</dbReference>
<dbReference type="GO" id="GO:0006357">
    <property type="term" value="P:regulation of transcription by RNA polymerase II"/>
    <property type="evidence" value="ECO:0007669"/>
    <property type="project" value="InterPro"/>
</dbReference>
<keyword evidence="3" id="KW-0539">Nucleus</keyword>
<name>A0AAE0L679_9CHLO</name>
<dbReference type="GO" id="GO:0016592">
    <property type="term" value="C:mediator complex"/>
    <property type="evidence" value="ECO:0007669"/>
    <property type="project" value="InterPro"/>
</dbReference>
<dbReference type="InterPro" id="IPR019404">
    <property type="entry name" value="Mediator_Med11"/>
</dbReference>
<proteinExistence type="inferred from homology"/>
<comment type="similarity">
    <text evidence="2">Belongs to the Mediator complex subunit 11 family.</text>
</comment>
<organism evidence="4 5">
    <name type="scientific">Cymbomonas tetramitiformis</name>
    <dbReference type="NCBI Taxonomy" id="36881"/>
    <lineage>
        <taxon>Eukaryota</taxon>
        <taxon>Viridiplantae</taxon>
        <taxon>Chlorophyta</taxon>
        <taxon>Pyramimonadophyceae</taxon>
        <taxon>Pyramimonadales</taxon>
        <taxon>Pyramimonadaceae</taxon>
        <taxon>Cymbomonas</taxon>
    </lineage>
</organism>
<dbReference type="Proteomes" id="UP001190700">
    <property type="component" value="Unassembled WGS sequence"/>
</dbReference>
<evidence type="ECO:0008006" key="6">
    <source>
        <dbReference type="Google" id="ProtNLM"/>
    </source>
</evidence>
<accession>A0AAE0L679</accession>
<dbReference type="PANTHER" id="PTHR22890">
    <property type="entry name" value="MEDIATOR OF RNA POLYMERASE II TRANSCRIPTION SUBUNIT 11"/>
    <property type="match status" value="1"/>
</dbReference>
<keyword evidence="5" id="KW-1185">Reference proteome</keyword>
<dbReference type="EMBL" id="LGRX02008353">
    <property type="protein sequence ID" value="KAK3273631.1"/>
    <property type="molecule type" value="Genomic_DNA"/>
</dbReference>
<evidence type="ECO:0000256" key="3">
    <source>
        <dbReference type="ARBA" id="ARBA00023242"/>
    </source>
</evidence>
<reference evidence="4 5" key="1">
    <citation type="journal article" date="2015" name="Genome Biol. Evol.">
        <title>Comparative Genomics of a Bacterivorous Green Alga Reveals Evolutionary Causalities and Consequences of Phago-Mixotrophic Mode of Nutrition.</title>
        <authorList>
            <person name="Burns J.A."/>
            <person name="Paasch A."/>
            <person name="Narechania A."/>
            <person name="Kim E."/>
        </authorList>
    </citation>
    <scope>NUCLEOTIDE SEQUENCE [LARGE SCALE GENOMIC DNA]</scope>
    <source>
        <strain evidence="4 5">PLY_AMNH</strain>
    </source>
</reference>
<evidence type="ECO:0000313" key="4">
    <source>
        <dbReference type="EMBL" id="KAK3273631.1"/>
    </source>
</evidence>
<sequence length="124" mass="14008">MMDSDQDPTKPASVQSIQEVERKVLDVVETSALVVEELSKFGDADEKAVIASCQKLMASTKEIHTEIQNAISSRMEVKAFENNDFVAKQQARFSVERADVLSQRLHRLRLILETGKPDLEMKEM</sequence>
<evidence type="ECO:0000313" key="5">
    <source>
        <dbReference type="Proteomes" id="UP001190700"/>
    </source>
</evidence>
<comment type="caution">
    <text evidence="4">The sequence shown here is derived from an EMBL/GenBank/DDBJ whole genome shotgun (WGS) entry which is preliminary data.</text>
</comment>
<gene>
    <name evidence="4" type="ORF">CYMTET_18139</name>
</gene>
<evidence type="ECO:0000256" key="1">
    <source>
        <dbReference type="ARBA" id="ARBA00004123"/>
    </source>
</evidence>
<evidence type="ECO:0000256" key="2">
    <source>
        <dbReference type="ARBA" id="ARBA00008186"/>
    </source>
</evidence>
<protein>
    <recommendedName>
        <fullName evidence="6">Mediator complex subunit 11</fullName>
    </recommendedName>
</protein>